<dbReference type="AlphaFoldDB" id="A0A2R8B4Y9"/>
<dbReference type="Pfam" id="PF03372">
    <property type="entry name" value="Exo_endo_phos"/>
    <property type="match status" value="1"/>
</dbReference>
<evidence type="ECO:0000259" key="1">
    <source>
        <dbReference type="Pfam" id="PF03372"/>
    </source>
</evidence>
<dbReference type="EMBL" id="OMOQ01000001">
    <property type="protein sequence ID" value="SPH17681.1"/>
    <property type="molecule type" value="Genomic_DNA"/>
</dbReference>
<keyword evidence="3" id="KW-1185">Reference proteome</keyword>
<feature type="domain" description="Endonuclease/exonuclease/phosphatase" evidence="1">
    <location>
        <begin position="75"/>
        <end position="304"/>
    </location>
</feature>
<dbReference type="Proteomes" id="UP000244924">
    <property type="component" value="Unassembled WGS sequence"/>
</dbReference>
<dbReference type="InterPro" id="IPR005135">
    <property type="entry name" value="Endo/exonuclease/phosphatase"/>
</dbReference>
<name>A0A2R8B4Y9_9RHOB</name>
<organism evidence="2 3">
    <name type="scientific">Albidovulum aquaemixtae</name>
    <dbReference type="NCBI Taxonomy" id="1542388"/>
    <lineage>
        <taxon>Bacteria</taxon>
        <taxon>Pseudomonadati</taxon>
        <taxon>Pseudomonadota</taxon>
        <taxon>Alphaproteobacteria</taxon>
        <taxon>Rhodobacterales</taxon>
        <taxon>Paracoccaceae</taxon>
        <taxon>Albidovulum</taxon>
    </lineage>
</organism>
<evidence type="ECO:0000313" key="2">
    <source>
        <dbReference type="EMBL" id="SPH17681.1"/>
    </source>
</evidence>
<gene>
    <name evidence="2" type="ORF">DEA8626_01206</name>
</gene>
<dbReference type="SUPFAM" id="SSF56219">
    <property type="entry name" value="DNase I-like"/>
    <property type="match status" value="1"/>
</dbReference>
<accession>A0A2R8B4Y9</accession>
<dbReference type="InterPro" id="IPR036691">
    <property type="entry name" value="Endo/exonu/phosph_ase_sf"/>
</dbReference>
<proteinExistence type="predicted"/>
<dbReference type="Gene3D" id="3.60.10.10">
    <property type="entry name" value="Endonuclease/exonuclease/phosphatase"/>
    <property type="match status" value="1"/>
</dbReference>
<evidence type="ECO:0000313" key="3">
    <source>
        <dbReference type="Proteomes" id="UP000244924"/>
    </source>
</evidence>
<reference evidence="2 3" key="1">
    <citation type="submission" date="2018-03" db="EMBL/GenBank/DDBJ databases">
        <authorList>
            <person name="Keele B.F."/>
        </authorList>
    </citation>
    <scope>NUCLEOTIDE SEQUENCE [LARGE SCALE GENOMIC DNA]</scope>
    <source>
        <strain evidence="2 3">CECT 8626</strain>
    </source>
</reference>
<dbReference type="GO" id="GO:0003824">
    <property type="term" value="F:catalytic activity"/>
    <property type="evidence" value="ECO:0007669"/>
    <property type="project" value="InterPro"/>
</dbReference>
<sequence length="315" mass="35148">MRAKRLCAMLRLMKAVLRLTGTLVLALVLLASALHISNSGQNPAPPKAPGTVRVATHNVHYIVLRRDEGAWSVGDWNRRKGPLDDMFKAIEADIFAFQEMESFAGGSGGEVNLTLDHLLGENSGYAAAAVGDWREFPSTQPILFRKDRFRVLDQGWFFFSETPEVIYSRTFDGSYPAFASWARFAPRGEGRPFYVFNVHFEYKSRSNRTRSAELVRERIAALNAADEPVFLLGDVNDRVGSRTVGILERAGLTFSPVAGATYHFNRGINLFGAIDHLAITSNIALAVAPVVLRQRFRGEWPSDHYPVFADFRLPD</sequence>
<protein>
    <recommendedName>
        <fullName evidence="1">Endonuclease/exonuclease/phosphatase domain-containing protein</fullName>
    </recommendedName>
</protein>